<dbReference type="GO" id="GO:0000118">
    <property type="term" value="C:histone deacetylase complex"/>
    <property type="evidence" value="ECO:0007669"/>
    <property type="project" value="TreeGrafter"/>
</dbReference>
<dbReference type="SUPFAM" id="SSF52768">
    <property type="entry name" value="Arginase/deacetylase"/>
    <property type="match status" value="1"/>
</dbReference>
<sequence>MIGLSHLKEDATLVNVKDKLFAKLLRSRVSFRLSKEVPAVPIPLLKYQPQVSASKVGYVYDEKMCRHFKKDENERPKRIKVIYEKLVTEGIIGRCSKVEAKKAKEKHLELVHSKNHIASLKAACSKQSKKRNTEAKKFDSIFLNEKSEECAAFAAGSVLQLAKKVACDHLTSGFAIVRPPGHHAEPSKPRGFCLYANISIAAKYLLNKTSLGIKKILIVDFDIHHGNGTQNIFEDDNRVLFFSIHRYGKKDQELFYPGDPGVGSYDRIGKGSGVGFNVNVPWENDFGFGDADYTAAFDYLLIPIAQAFKPDIVLVSAGFDAAPGDPLGDCCVSPYGYYTMISKLMNFANGRLVLALEGGYNLDNLANSALSCLKALLKDEHVSSEQIPVKDSTWNLILK</sequence>
<dbReference type="InterPro" id="IPR023696">
    <property type="entry name" value="Ureohydrolase_dom_sf"/>
</dbReference>
<dbReference type="Proteomes" id="UP001177140">
    <property type="component" value="Unassembled WGS sequence"/>
</dbReference>
<feature type="domain" description="Histone deacetylase" evidence="2">
    <location>
        <begin position="74"/>
        <end position="376"/>
    </location>
</feature>
<reference evidence="3" key="1">
    <citation type="submission" date="2022-03" db="EMBL/GenBank/DDBJ databases">
        <title>A functionally conserved STORR gene fusion in Papaver species that diverged 16.8 million years ago.</title>
        <authorList>
            <person name="Catania T."/>
        </authorList>
    </citation>
    <scope>NUCLEOTIDE SEQUENCE</scope>
    <source>
        <strain evidence="3">S-191538</strain>
    </source>
</reference>
<dbReference type="Gene3D" id="3.40.800.20">
    <property type="entry name" value="Histone deacetylase domain"/>
    <property type="match status" value="1"/>
</dbReference>
<dbReference type="InterPro" id="IPR037138">
    <property type="entry name" value="His_deacetylse_dom_sf"/>
</dbReference>
<name>A0AA41W1Y0_PAPNU</name>
<dbReference type="AlphaFoldDB" id="A0AA41W1Y0"/>
<evidence type="ECO:0000313" key="3">
    <source>
        <dbReference type="EMBL" id="MCL7051355.1"/>
    </source>
</evidence>
<dbReference type="EMBL" id="JAJJMA010337622">
    <property type="protein sequence ID" value="MCL7051355.1"/>
    <property type="molecule type" value="Genomic_DNA"/>
</dbReference>
<dbReference type="InterPro" id="IPR000286">
    <property type="entry name" value="HDACs"/>
</dbReference>
<evidence type="ECO:0000313" key="4">
    <source>
        <dbReference type="Proteomes" id="UP001177140"/>
    </source>
</evidence>
<dbReference type="Pfam" id="PF00850">
    <property type="entry name" value="Hist_deacetyl"/>
    <property type="match status" value="1"/>
</dbReference>
<comment type="cofactor">
    <cofactor evidence="1">
        <name>Zn(2+)</name>
        <dbReference type="ChEBI" id="CHEBI:29105"/>
    </cofactor>
</comment>
<evidence type="ECO:0000256" key="1">
    <source>
        <dbReference type="ARBA" id="ARBA00001947"/>
    </source>
</evidence>
<dbReference type="PRINTS" id="PR01270">
    <property type="entry name" value="HDASUPER"/>
</dbReference>
<dbReference type="GO" id="GO:0040029">
    <property type="term" value="P:epigenetic regulation of gene expression"/>
    <property type="evidence" value="ECO:0007669"/>
    <property type="project" value="TreeGrafter"/>
</dbReference>
<accession>A0AA41W1Y0</accession>
<dbReference type="InterPro" id="IPR023801">
    <property type="entry name" value="His_deacetylse_dom"/>
</dbReference>
<dbReference type="PANTHER" id="PTHR10625:SF25">
    <property type="entry name" value="HISTONE DEACETYLASE 18-RELATED"/>
    <property type="match status" value="1"/>
</dbReference>
<dbReference type="PANTHER" id="PTHR10625">
    <property type="entry name" value="HISTONE DEACETYLASE HDAC1-RELATED"/>
    <property type="match status" value="1"/>
</dbReference>
<dbReference type="GO" id="GO:0005737">
    <property type="term" value="C:cytoplasm"/>
    <property type="evidence" value="ECO:0007669"/>
    <property type="project" value="TreeGrafter"/>
</dbReference>
<organism evidence="3 4">
    <name type="scientific">Papaver nudicaule</name>
    <name type="common">Iceland poppy</name>
    <dbReference type="NCBI Taxonomy" id="74823"/>
    <lineage>
        <taxon>Eukaryota</taxon>
        <taxon>Viridiplantae</taxon>
        <taxon>Streptophyta</taxon>
        <taxon>Embryophyta</taxon>
        <taxon>Tracheophyta</taxon>
        <taxon>Spermatophyta</taxon>
        <taxon>Magnoliopsida</taxon>
        <taxon>Ranunculales</taxon>
        <taxon>Papaveraceae</taxon>
        <taxon>Papaveroideae</taxon>
        <taxon>Papaver</taxon>
    </lineage>
</organism>
<keyword evidence="4" id="KW-1185">Reference proteome</keyword>
<protein>
    <recommendedName>
        <fullName evidence="2">Histone deacetylase domain-containing protein</fullName>
    </recommendedName>
</protein>
<gene>
    <name evidence="3" type="ORF">MKW94_006610</name>
</gene>
<evidence type="ECO:0000259" key="2">
    <source>
        <dbReference type="Pfam" id="PF00850"/>
    </source>
</evidence>
<proteinExistence type="predicted"/>
<dbReference type="GO" id="GO:0004407">
    <property type="term" value="F:histone deacetylase activity"/>
    <property type="evidence" value="ECO:0007669"/>
    <property type="project" value="TreeGrafter"/>
</dbReference>
<feature type="non-terminal residue" evidence="3">
    <location>
        <position position="399"/>
    </location>
</feature>
<comment type="caution">
    <text evidence="3">The sequence shown here is derived from an EMBL/GenBank/DDBJ whole genome shotgun (WGS) entry which is preliminary data.</text>
</comment>